<name>A0A1U7P381_9DEIO</name>
<dbReference type="Proteomes" id="UP000186607">
    <property type="component" value="Unassembled WGS sequence"/>
</dbReference>
<evidence type="ECO:0000313" key="5">
    <source>
        <dbReference type="EMBL" id="OLV19637.1"/>
    </source>
</evidence>
<dbReference type="EMBL" id="MSTI01000026">
    <property type="protein sequence ID" value="OLV19637.1"/>
    <property type="molecule type" value="Genomic_DNA"/>
</dbReference>
<dbReference type="PROSITE" id="PS50853">
    <property type="entry name" value="FN3"/>
    <property type="match status" value="1"/>
</dbReference>
<dbReference type="PANTHER" id="PTHR46708">
    <property type="entry name" value="TENASCIN"/>
    <property type="match status" value="1"/>
</dbReference>
<feature type="chain" id="PRO_5012888700" evidence="3">
    <location>
        <begin position="40"/>
        <end position="674"/>
    </location>
</feature>
<dbReference type="OrthoDB" id="9810925at2"/>
<evidence type="ECO:0000256" key="3">
    <source>
        <dbReference type="SAM" id="SignalP"/>
    </source>
</evidence>
<gene>
    <name evidence="5" type="ORF">BOO71_0002167</name>
</gene>
<feature type="signal peptide" evidence="3">
    <location>
        <begin position="1"/>
        <end position="39"/>
    </location>
</feature>
<dbReference type="STRING" id="249408.BOO71_0002167"/>
<keyword evidence="3" id="KW-0732">Signal</keyword>
<evidence type="ECO:0000256" key="2">
    <source>
        <dbReference type="SAM" id="MobiDB-lite"/>
    </source>
</evidence>
<dbReference type="AlphaFoldDB" id="A0A1U7P381"/>
<dbReference type="RefSeq" id="WP_075830626.1">
    <property type="nucleotide sequence ID" value="NZ_MSTI01000026.1"/>
</dbReference>
<reference evidence="5 6" key="1">
    <citation type="submission" date="2017-01" db="EMBL/GenBank/DDBJ databases">
        <title>Genome Analysis of Deinococcus marmoris KOPRI26562.</title>
        <authorList>
            <person name="Kim J.H."/>
            <person name="Oh H.-M."/>
        </authorList>
    </citation>
    <scope>NUCLEOTIDE SEQUENCE [LARGE SCALE GENOMIC DNA]</scope>
    <source>
        <strain evidence="5 6">KOPRI26562</strain>
    </source>
</reference>
<organism evidence="5 6">
    <name type="scientific">Deinococcus marmoris</name>
    <dbReference type="NCBI Taxonomy" id="249408"/>
    <lineage>
        <taxon>Bacteria</taxon>
        <taxon>Thermotogati</taxon>
        <taxon>Deinococcota</taxon>
        <taxon>Deinococci</taxon>
        <taxon>Deinococcales</taxon>
        <taxon>Deinococcaceae</taxon>
        <taxon>Deinococcus</taxon>
    </lineage>
</organism>
<keyword evidence="1" id="KW-0677">Repeat</keyword>
<dbReference type="PANTHER" id="PTHR46708:SF2">
    <property type="entry name" value="FIBRONECTIN TYPE-III DOMAIN-CONTAINING PROTEIN"/>
    <property type="match status" value="1"/>
</dbReference>
<dbReference type="SMART" id="SM00060">
    <property type="entry name" value="FN3"/>
    <property type="match status" value="3"/>
</dbReference>
<feature type="region of interest" description="Disordered" evidence="2">
    <location>
        <begin position="184"/>
        <end position="203"/>
    </location>
</feature>
<keyword evidence="6" id="KW-1185">Reference proteome</keyword>
<sequence>MKNHIHPQPRRAHAPIRPPHLLAVSLLLLGLSNPLSVSAQNTPQTGPVQQGVAPDPAKTGVAALPQPGGALLRWTLPGDVLPDTYRITREGGGTTVSRDLPGIVPKADAIKNGWVTAQQYDFLKAKFATPVSDPFEKLGLQLQTLASPGIARTLNLLVTETGLKDGTRYSYRVVALRGGKETPVGTATVTPGQPPAVPAPGKLSAVPERTRVTVAWQRAGGQVMAYRVYRAEGGAAPLLLQPSPYFPTVDPAQPGRVSFKDDALPLKPKTKYSYQVAALDLFGRESARTAVLVADTGDAEPFPRASLTEPTITFGADGRGNVKLNWNAVQDARILGLMVYRGSSPETLKPLAEVAAGASTYTDTSTEEARSYVYGLGYKLAAGPTGPLSIRGAQPLNPALPAPPKGLSAKLEDANTLTLSWQPASGKPIGYLVVRGASADTPSDQLVTVTPRPIAATTLKLRLDASPGTGMSFRVITVSASGVSGKPGEAVAVVTPRVGGDAPTLTGVEAQNSALKVTWAYAGVAPAQIEVFRQNPQGDLVLVARLPGATTAFTDRNVQAPFAYAYLVAALDAQGKRSDPSNVGGATPLNITATPLVQGLSVSAGGGGAVLRWTADKGAASYTVYRTRGGRQERLSIVTAPSYTDAQAKTGDVYRVVPIESSGIQGQEASVTFK</sequence>
<accession>A0A1U7P381</accession>
<protein>
    <submittedName>
        <fullName evidence="5">Fibronectin type III domain protein</fullName>
    </submittedName>
</protein>
<dbReference type="Gene3D" id="2.60.40.10">
    <property type="entry name" value="Immunoglobulins"/>
    <property type="match status" value="5"/>
</dbReference>
<dbReference type="InterPro" id="IPR003961">
    <property type="entry name" value="FN3_dom"/>
</dbReference>
<dbReference type="InterPro" id="IPR050991">
    <property type="entry name" value="ECM_Regulatory_Proteins"/>
</dbReference>
<proteinExistence type="predicted"/>
<evidence type="ECO:0000313" key="6">
    <source>
        <dbReference type="Proteomes" id="UP000186607"/>
    </source>
</evidence>
<dbReference type="CDD" id="cd00063">
    <property type="entry name" value="FN3"/>
    <property type="match status" value="1"/>
</dbReference>
<comment type="caution">
    <text evidence="5">The sequence shown here is derived from an EMBL/GenBank/DDBJ whole genome shotgun (WGS) entry which is preliminary data.</text>
</comment>
<dbReference type="InterPro" id="IPR036116">
    <property type="entry name" value="FN3_sf"/>
</dbReference>
<dbReference type="SUPFAM" id="SSF49265">
    <property type="entry name" value="Fibronectin type III"/>
    <property type="match status" value="2"/>
</dbReference>
<evidence type="ECO:0000256" key="1">
    <source>
        <dbReference type="ARBA" id="ARBA00022737"/>
    </source>
</evidence>
<feature type="domain" description="Fibronectin type-III" evidence="4">
    <location>
        <begin position="403"/>
        <end position="498"/>
    </location>
</feature>
<dbReference type="InterPro" id="IPR013783">
    <property type="entry name" value="Ig-like_fold"/>
</dbReference>
<evidence type="ECO:0000259" key="4">
    <source>
        <dbReference type="PROSITE" id="PS50853"/>
    </source>
</evidence>